<gene>
    <name evidence="1" type="ORF">niasHS_016471</name>
</gene>
<dbReference type="EMBL" id="JBICCN010000457">
    <property type="protein sequence ID" value="KAL3067882.1"/>
    <property type="molecule type" value="Genomic_DNA"/>
</dbReference>
<dbReference type="AlphaFoldDB" id="A0ABD2HNB3"/>
<accession>A0ABD2HNB3</accession>
<dbReference type="Proteomes" id="UP001620645">
    <property type="component" value="Unassembled WGS sequence"/>
</dbReference>
<comment type="caution">
    <text evidence="1">The sequence shown here is derived from an EMBL/GenBank/DDBJ whole genome shotgun (WGS) entry which is preliminary data.</text>
</comment>
<evidence type="ECO:0000313" key="1">
    <source>
        <dbReference type="EMBL" id="KAL3067882.1"/>
    </source>
</evidence>
<keyword evidence="2" id="KW-1185">Reference proteome</keyword>
<reference evidence="1 2" key="1">
    <citation type="submission" date="2024-10" db="EMBL/GenBank/DDBJ databases">
        <authorList>
            <person name="Kim D."/>
        </authorList>
    </citation>
    <scope>NUCLEOTIDE SEQUENCE [LARGE SCALE GENOMIC DNA]</scope>
    <source>
        <strain evidence="1">Taebaek</strain>
    </source>
</reference>
<protein>
    <submittedName>
        <fullName evidence="1">Uncharacterized protein</fullName>
    </submittedName>
</protein>
<evidence type="ECO:0000313" key="2">
    <source>
        <dbReference type="Proteomes" id="UP001620645"/>
    </source>
</evidence>
<proteinExistence type="predicted"/>
<organism evidence="1 2">
    <name type="scientific">Heterodera schachtii</name>
    <name type="common">Sugarbeet cyst nematode worm</name>
    <name type="synonym">Tylenchus schachtii</name>
    <dbReference type="NCBI Taxonomy" id="97005"/>
    <lineage>
        <taxon>Eukaryota</taxon>
        <taxon>Metazoa</taxon>
        <taxon>Ecdysozoa</taxon>
        <taxon>Nematoda</taxon>
        <taxon>Chromadorea</taxon>
        <taxon>Rhabditida</taxon>
        <taxon>Tylenchina</taxon>
        <taxon>Tylenchomorpha</taxon>
        <taxon>Tylenchoidea</taxon>
        <taxon>Heteroderidae</taxon>
        <taxon>Heteroderinae</taxon>
        <taxon>Heterodera</taxon>
    </lineage>
</organism>
<sequence length="264" mass="30203">MPSWCQLCKVACHPPSQCPAYTKGGIDGGTRVSCLACSGINHLPKQCWVLESWVQWAAAFFGKQREEPLLVEDIGRADAGICFVCLEGRHRWRQCAHGRLRSEWERFRKMNKNVQRHSGSQNWTDIFVSPNGTNIHGTVRRHFYRPNTQIRYTNYMLEHGAVAFAERRKKFDKFIRRIQKERGIGPMRDEAPPVQFTSEDVRHLLQKFGANAEVVVSIGTLPLLLFRVNKAKNVAELFEVYRPDPDGLLLPIPGVLPVATYRFA</sequence>
<name>A0ABD2HNB3_HETSC</name>